<dbReference type="Pfam" id="PF00589">
    <property type="entry name" value="Phage_integrase"/>
    <property type="match status" value="1"/>
</dbReference>
<dbReference type="InterPro" id="IPR011010">
    <property type="entry name" value="DNA_brk_join_enz"/>
</dbReference>
<comment type="caution">
    <text evidence="3">The sequence shown here is derived from an EMBL/GenBank/DDBJ whole genome shotgun (WGS) entry which is preliminary data.</text>
</comment>
<dbReference type="AlphaFoldDB" id="A0A5J4SHW9"/>
<reference evidence="3" key="1">
    <citation type="submission" date="2019-03" db="EMBL/GenBank/DDBJ databases">
        <title>Single cell metagenomics reveals metabolic interactions within the superorganism composed of flagellate Streblomastix strix and complex community of Bacteroidetes bacteria on its surface.</title>
        <authorList>
            <person name="Treitli S.C."/>
            <person name="Kolisko M."/>
            <person name="Husnik F."/>
            <person name="Keeling P."/>
            <person name="Hampl V."/>
        </authorList>
    </citation>
    <scope>NUCLEOTIDE SEQUENCE</scope>
    <source>
        <strain evidence="3">STM</strain>
    </source>
</reference>
<dbReference type="InterPro" id="IPR013762">
    <property type="entry name" value="Integrase-like_cat_sf"/>
</dbReference>
<dbReference type="GO" id="GO:0015074">
    <property type="term" value="P:DNA integration"/>
    <property type="evidence" value="ECO:0007669"/>
    <property type="project" value="InterPro"/>
</dbReference>
<evidence type="ECO:0000313" key="4">
    <source>
        <dbReference type="EMBL" id="KAA6344846.1"/>
    </source>
</evidence>
<dbReference type="EMBL" id="SNRY01000197">
    <property type="protein sequence ID" value="KAA6344846.1"/>
    <property type="molecule type" value="Genomic_DNA"/>
</dbReference>
<dbReference type="GO" id="GO:0003677">
    <property type="term" value="F:DNA binding"/>
    <property type="evidence" value="ECO:0007669"/>
    <property type="project" value="InterPro"/>
</dbReference>
<gene>
    <name evidence="3" type="ORF">EZS27_007548</name>
    <name evidence="4" type="ORF">EZS27_007551</name>
</gene>
<protein>
    <recommendedName>
        <fullName evidence="2">Tyr recombinase domain-containing protein</fullName>
    </recommendedName>
</protein>
<dbReference type="GO" id="GO:0006310">
    <property type="term" value="P:DNA recombination"/>
    <property type="evidence" value="ECO:0007669"/>
    <property type="project" value="UniProtKB-KW"/>
</dbReference>
<accession>A0A5J4SHW9</accession>
<name>A0A5J4SHW9_9ZZZZ</name>
<dbReference type="Gene3D" id="1.10.443.10">
    <property type="entry name" value="Intergrase catalytic core"/>
    <property type="match status" value="1"/>
</dbReference>
<keyword evidence="1" id="KW-0233">DNA recombination</keyword>
<feature type="domain" description="Tyr recombinase" evidence="2">
    <location>
        <begin position="9"/>
        <end position="75"/>
    </location>
</feature>
<dbReference type="SUPFAM" id="SSF56349">
    <property type="entry name" value="DNA breaking-rejoining enzymes"/>
    <property type="match status" value="1"/>
</dbReference>
<evidence type="ECO:0000259" key="2">
    <source>
        <dbReference type="Pfam" id="PF00589"/>
    </source>
</evidence>
<proteinExistence type="predicted"/>
<sequence length="85" mass="9999">MHNRLFISLTNQSTNCYLKEIMTDLKIPKTMTFHMSRHTFRTIAARKGVRDTIAERIMGDAEGNDIKYIYTHLHNEDIVVEMIEK</sequence>
<dbReference type="InterPro" id="IPR002104">
    <property type="entry name" value="Integrase_catalytic"/>
</dbReference>
<dbReference type="EMBL" id="SNRY01000197">
    <property type="protein sequence ID" value="KAA6344843.1"/>
    <property type="molecule type" value="Genomic_DNA"/>
</dbReference>
<evidence type="ECO:0000313" key="3">
    <source>
        <dbReference type="EMBL" id="KAA6344843.1"/>
    </source>
</evidence>
<organism evidence="3">
    <name type="scientific">termite gut metagenome</name>
    <dbReference type="NCBI Taxonomy" id="433724"/>
    <lineage>
        <taxon>unclassified sequences</taxon>
        <taxon>metagenomes</taxon>
        <taxon>organismal metagenomes</taxon>
    </lineage>
</organism>
<evidence type="ECO:0000256" key="1">
    <source>
        <dbReference type="ARBA" id="ARBA00023172"/>
    </source>
</evidence>